<evidence type="ECO:0000313" key="4">
    <source>
        <dbReference type="Proteomes" id="UP000242502"/>
    </source>
</evidence>
<keyword evidence="2" id="KW-0732">Signal</keyword>
<organism evidence="3 4">
    <name type="scientific">Candidatus Endobugula sertula</name>
    <name type="common">Bugula neritina bacterial symbiont</name>
    <dbReference type="NCBI Taxonomy" id="62101"/>
    <lineage>
        <taxon>Bacteria</taxon>
        <taxon>Pseudomonadati</taxon>
        <taxon>Pseudomonadota</taxon>
        <taxon>Gammaproteobacteria</taxon>
        <taxon>Cellvibrionales</taxon>
        <taxon>Cellvibrionaceae</taxon>
        <taxon>Candidatus Endobugula</taxon>
    </lineage>
</organism>
<feature type="compositionally biased region" description="Polar residues" evidence="1">
    <location>
        <begin position="412"/>
        <end position="421"/>
    </location>
</feature>
<accession>A0A1D2QM71</accession>
<proteinExistence type="predicted"/>
<feature type="region of interest" description="Disordered" evidence="1">
    <location>
        <begin position="391"/>
        <end position="421"/>
    </location>
</feature>
<dbReference type="EMBL" id="MDLC01000059">
    <property type="protein sequence ID" value="ODS22666.1"/>
    <property type="molecule type" value="Genomic_DNA"/>
</dbReference>
<protein>
    <submittedName>
        <fullName evidence="3">Uncharacterized protein</fullName>
    </submittedName>
</protein>
<dbReference type="Proteomes" id="UP000242502">
    <property type="component" value="Unassembled WGS sequence"/>
</dbReference>
<sequence>MIKWIYALSLSIMFYNTSALADFDCEKEMLSETFHDQKEMFRKARDKLFNEAHLDKYHAKIVSMLRKSSAENMSKSLWVVDIPDMIDEIKEQLDTPEGGWENRLTTWKKSVEDLEEKARCFHYGLTDQKTPVMFLKLYDHGDDKPVIAGYLTTTSDGSPSSTVRYTRPEDCSSNGCQFQDSSLKGFDSSQFTAIRLVHNPESLAKLKEDLVDNETGLADLSYLKQLEIKKTGEMFTDPEIIAAVAYRQEATGEKETVMVDIPWALKKGDNRGHNLLLNWRDYTHVNIVLYEDDLDIPYGKILKLLKACITASIEATSGDTLGAILSGAREAFKNRNTGSENDLIEYMDGLGNDDLIDEFVISREMTRDKRKTDHTGKESIATMHLHHMSLVPAETDVDSTATKTDKDGIPKATNNGIDDEL</sequence>
<evidence type="ECO:0000256" key="2">
    <source>
        <dbReference type="SAM" id="SignalP"/>
    </source>
</evidence>
<gene>
    <name evidence="3" type="ORF">AB835_12945</name>
</gene>
<reference evidence="3 4" key="1">
    <citation type="journal article" date="2016" name="Appl. Environ. Microbiol.">
        <title>Lack of Overt Genome Reduction in the Bryostatin-Producing Bryozoan Symbiont "Candidatus Endobugula sertula".</title>
        <authorList>
            <person name="Miller I.J."/>
            <person name="Vanee N."/>
            <person name="Fong S.S."/>
            <person name="Lim-Fong G.E."/>
            <person name="Kwan J.C."/>
        </authorList>
    </citation>
    <scope>NUCLEOTIDE SEQUENCE [LARGE SCALE GENOMIC DNA]</scope>
    <source>
        <strain evidence="3">AB1-4</strain>
    </source>
</reference>
<evidence type="ECO:0000256" key="1">
    <source>
        <dbReference type="SAM" id="MobiDB-lite"/>
    </source>
</evidence>
<name>A0A1D2QM71_9GAMM</name>
<evidence type="ECO:0000313" key="3">
    <source>
        <dbReference type="EMBL" id="ODS22666.1"/>
    </source>
</evidence>
<dbReference type="AlphaFoldDB" id="A0A1D2QM71"/>
<comment type="caution">
    <text evidence="3">The sequence shown here is derived from an EMBL/GenBank/DDBJ whole genome shotgun (WGS) entry which is preliminary data.</text>
</comment>
<feature type="signal peptide" evidence="2">
    <location>
        <begin position="1"/>
        <end position="21"/>
    </location>
</feature>
<feature type="chain" id="PRO_5008906513" evidence="2">
    <location>
        <begin position="22"/>
        <end position="421"/>
    </location>
</feature>